<sequence length="219" mass="24849">MTDISNKNAGNWKSDPLKSQHIIPCLLFQVQNICSNGGEACLYRKNLEYLEVVGKTINQSSTALRTEIKIQDHTGLLTVVFFKKHEDEVAKGMKLFGFCENNYVRIIISMRQIQDSLCPVGTFIENIQSRSIVNEHYSRVLLAYVKYNGGGRKDLKDDIIHAIKILNPNNSTKGVKIVDIKDFIGDSASLSDIEEKCETLRAEGCLRMGIDWNHYYFPL</sequence>
<dbReference type="AlphaFoldDB" id="A0A1R2C6S5"/>
<name>A0A1R2C6S5_9CILI</name>
<evidence type="ECO:0000313" key="2">
    <source>
        <dbReference type="Proteomes" id="UP000187209"/>
    </source>
</evidence>
<evidence type="ECO:0008006" key="3">
    <source>
        <dbReference type="Google" id="ProtNLM"/>
    </source>
</evidence>
<dbReference type="Proteomes" id="UP000187209">
    <property type="component" value="Unassembled WGS sequence"/>
</dbReference>
<dbReference type="InterPro" id="IPR012340">
    <property type="entry name" value="NA-bd_OB-fold"/>
</dbReference>
<accession>A0A1R2C6S5</accession>
<comment type="caution">
    <text evidence="1">The sequence shown here is derived from an EMBL/GenBank/DDBJ whole genome shotgun (WGS) entry which is preliminary data.</text>
</comment>
<dbReference type="Gene3D" id="2.40.50.140">
    <property type="entry name" value="Nucleic acid-binding proteins"/>
    <property type="match status" value="1"/>
</dbReference>
<organism evidence="1 2">
    <name type="scientific">Stentor coeruleus</name>
    <dbReference type="NCBI Taxonomy" id="5963"/>
    <lineage>
        <taxon>Eukaryota</taxon>
        <taxon>Sar</taxon>
        <taxon>Alveolata</taxon>
        <taxon>Ciliophora</taxon>
        <taxon>Postciliodesmatophora</taxon>
        <taxon>Heterotrichea</taxon>
        <taxon>Heterotrichida</taxon>
        <taxon>Stentoridae</taxon>
        <taxon>Stentor</taxon>
    </lineage>
</organism>
<keyword evidence="2" id="KW-1185">Reference proteome</keyword>
<reference evidence="1 2" key="1">
    <citation type="submission" date="2016-11" db="EMBL/GenBank/DDBJ databases">
        <title>The macronuclear genome of Stentor coeruleus: a giant cell with tiny introns.</title>
        <authorList>
            <person name="Slabodnick M."/>
            <person name="Ruby J.G."/>
            <person name="Reiff S.B."/>
            <person name="Swart E.C."/>
            <person name="Gosai S."/>
            <person name="Prabakaran S."/>
            <person name="Witkowska E."/>
            <person name="Larue G.E."/>
            <person name="Fisher S."/>
            <person name="Freeman R.M."/>
            <person name="Gunawardena J."/>
            <person name="Chu W."/>
            <person name="Stover N.A."/>
            <person name="Gregory B.D."/>
            <person name="Nowacki M."/>
            <person name="Derisi J."/>
            <person name="Roy S.W."/>
            <person name="Marshall W.F."/>
            <person name="Sood P."/>
        </authorList>
    </citation>
    <scope>NUCLEOTIDE SEQUENCE [LARGE SCALE GENOMIC DNA]</scope>
    <source>
        <strain evidence="1">WM001</strain>
    </source>
</reference>
<proteinExistence type="predicted"/>
<protein>
    <recommendedName>
        <fullName evidence="3">OB domain-containing protein</fullName>
    </recommendedName>
</protein>
<evidence type="ECO:0000313" key="1">
    <source>
        <dbReference type="EMBL" id="OMJ84723.1"/>
    </source>
</evidence>
<dbReference type="EMBL" id="MPUH01000260">
    <property type="protein sequence ID" value="OMJ84723.1"/>
    <property type="molecule type" value="Genomic_DNA"/>
</dbReference>
<gene>
    <name evidence="1" type="ORF">SteCoe_14113</name>
</gene>